<feature type="region of interest" description="Disordered" evidence="1">
    <location>
        <begin position="975"/>
        <end position="998"/>
    </location>
</feature>
<keyword evidence="3" id="KW-0645">Protease</keyword>
<evidence type="ECO:0000313" key="4">
    <source>
        <dbReference type="Proteomes" id="UP001223079"/>
    </source>
</evidence>
<keyword evidence="3" id="KW-0378">Hydrolase</keyword>
<dbReference type="Pfam" id="PF04270">
    <property type="entry name" value="Strep_his_triad"/>
    <property type="match status" value="8"/>
</dbReference>
<evidence type="ECO:0000256" key="1">
    <source>
        <dbReference type="SAM" id="MobiDB-lite"/>
    </source>
</evidence>
<feature type="compositionally biased region" description="Gly residues" evidence="1">
    <location>
        <begin position="248"/>
        <end position="258"/>
    </location>
</feature>
<feature type="compositionally biased region" description="Basic and acidic residues" evidence="1">
    <location>
        <begin position="645"/>
        <end position="675"/>
    </location>
</feature>
<reference evidence="3 4" key="1">
    <citation type="submission" date="2023-07" db="EMBL/GenBank/DDBJ databases">
        <title>Genomic Encyclopedia of Type Strains, Phase IV (KMG-IV): sequencing the most valuable type-strain genomes for metagenomic binning, comparative biology and taxonomic classification.</title>
        <authorList>
            <person name="Goeker M."/>
        </authorList>
    </citation>
    <scope>NUCLEOTIDE SEQUENCE [LARGE SCALE GENOMIC DNA]</scope>
    <source>
        <strain evidence="3 4">DSM 105143</strain>
    </source>
</reference>
<dbReference type="InterPro" id="IPR023832">
    <property type="entry name" value="His_triad_protein"/>
</dbReference>
<feature type="region of interest" description="Disordered" evidence="1">
    <location>
        <begin position="749"/>
        <end position="768"/>
    </location>
</feature>
<gene>
    <name evidence="3" type="ORF">J2S23_001247</name>
</gene>
<proteinExistence type="predicted"/>
<feature type="compositionally biased region" description="Low complexity" evidence="1">
    <location>
        <begin position="395"/>
        <end position="405"/>
    </location>
</feature>
<dbReference type="Gene3D" id="3.10.50.90">
    <property type="match status" value="5"/>
</dbReference>
<keyword evidence="2" id="KW-0732">Signal</keyword>
<feature type="chain" id="PRO_5047178581" evidence="2">
    <location>
        <begin position="24"/>
        <end position="998"/>
    </location>
</feature>
<feature type="region of interest" description="Disordered" evidence="1">
    <location>
        <begin position="851"/>
        <end position="890"/>
    </location>
</feature>
<name>A0ABT9YSE3_9STRE</name>
<sequence length="998" mass="109445">MAKKRLLISSAILSLFVAGSAGAYHIGHSQGQQDAMANQVQYASASQKDGQILTDTKGLSPDEVSAKEGISAEQIVIKITDDGYVTAHGDHFHYYSGKVPFDAILSEELIIKDPNYVFKESDVINEVKDGYIIKVNGQYYLYLKKGAKSENIRTKAEIEEQQVKAGRRPGQHAGNQGSSSQAISTNSHGRYTTDDGYVFNPTDVIEDLGDAFIVPHGDHFHYIPKGDLSPSELAAAQDYWNRKIGSGQPTGGRIGGVPGQPIVYQPNSPVTNQPSTGGSSQPNAPVGHGGTDAVQPGESLVGLLAELDRTPLANRHVEADGLVYDPRTITRFSSTGVAVPHGDHYHFIPYSAMSALELKITRLLAAGHPINDQPLVAPAKPEQPKPSQPQPSQPVAPNQPVAPIAKPTLPIEPNVPIVKPTLPNQPEVSPSQPGEADKGNGLNLDLKNRKKTAKGQDGKPYTTDDGYTFSLDSIKRYDEAGIIAGHDDHEHYIPFEDLDDSEIEAFLNLINGDNTVIDRVEKSPFSEEEIAAKLAYISLQNGVKVEELKVSGDDIIVPHGNHFHTAKLSKTPTRLSQADFEDASEYRSTLIEMLMNKIKMDYPGSDVIRTGNTATVIGKDASSHTVDLMAMELAIPYDKIDLSRKRPAVEEPTDTEDKTESEHSFTPLDQRDGKSNAEIVYSPEEIAKAKAEGKYTTSDGYIFDPRDITDDMGDAYVTPHMDHIHWIPKADLSEAELAAAEAYWKAKNDQPTTVETADGEGESEDSLSTPKLFESVTAAKIVPVDKIPYTADQAVDYRNGMLIIPHHDHYHNLDLSRFDGPRAIYEAPEGYSLADLMATIKYYIENPSERPYKSGWGSDSDHGKEVEDDVTDTDDDLLEEEEETSENEGPDMAVIAQQYGMDTRTFQKKLMQLIFKYRVSQENFRFINGTDVEIHLTDGSVITVNVHTMAEVTQPEASSQPEVVPVENEEANALLTTKEESPFLDNDSEQPILESTES</sequence>
<evidence type="ECO:0000313" key="3">
    <source>
        <dbReference type="EMBL" id="MDQ0222690.1"/>
    </source>
</evidence>
<feature type="compositionally biased region" description="Polar residues" evidence="1">
    <location>
        <begin position="265"/>
        <end position="283"/>
    </location>
</feature>
<feature type="compositionally biased region" description="Acidic residues" evidence="1">
    <location>
        <begin position="866"/>
        <end position="889"/>
    </location>
</feature>
<dbReference type="NCBIfam" id="TIGR01363">
    <property type="entry name" value="strep_his_triad"/>
    <property type="match status" value="2"/>
</dbReference>
<comment type="caution">
    <text evidence="3">The sequence shown here is derived from an EMBL/GenBank/DDBJ whole genome shotgun (WGS) entry which is preliminary data.</text>
</comment>
<feature type="region of interest" description="Disordered" evidence="1">
    <location>
        <begin position="645"/>
        <end position="676"/>
    </location>
</feature>
<feature type="compositionally biased region" description="Pro residues" evidence="1">
    <location>
        <begin position="384"/>
        <end position="394"/>
    </location>
</feature>
<protein>
    <submittedName>
        <fullName evidence="3">Histidine triad protein (Predicted protease)</fullName>
    </submittedName>
</protein>
<keyword evidence="4" id="KW-1185">Reference proteome</keyword>
<dbReference type="GO" id="GO:0006508">
    <property type="term" value="P:proteolysis"/>
    <property type="evidence" value="ECO:0007669"/>
    <property type="project" value="UniProtKB-KW"/>
</dbReference>
<feature type="region of interest" description="Disordered" evidence="1">
    <location>
        <begin position="161"/>
        <end position="189"/>
    </location>
</feature>
<feature type="region of interest" description="Disordered" evidence="1">
    <location>
        <begin position="371"/>
        <end position="459"/>
    </location>
</feature>
<feature type="region of interest" description="Disordered" evidence="1">
    <location>
        <begin position="244"/>
        <end position="296"/>
    </location>
</feature>
<dbReference type="InterPro" id="IPR006270">
    <property type="entry name" value="Strep_his_triad_rpt"/>
</dbReference>
<feature type="signal peptide" evidence="2">
    <location>
        <begin position="1"/>
        <end position="23"/>
    </location>
</feature>
<dbReference type="SUPFAM" id="SSF142887">
    <property type="entry name" value="PhtA domain-like"/>
    <property type="match status" value="4"/>
</dbReference>
<evidence type="ECO:0000256" key="2">
    <source>
        <dbReference type="SAM" id="SignalP"/>
    </source>
</evidence>
<dbReference type="EMBL" id="JAUSTM010000010">
    <property type="protein sequence ID" value="MDQ0222690.1"/>
    <property type="molecule type" value="Genomic_DNA"/>
</dbReference>
<dbReference type="InterPro" id="IPR037228">
    <property type="entry name" value="PhtA_dom_sf"/>
</dbReference>
<organism evidence="3 4">
    <name type="scientific">Streptococcus moroccensis</name>
    <dbReference type="NCBI Taxonomy" id="1451356"/>
    <lineage>
        <taxon>Bacteria</taxon>
        <taxon>Bacillati</taxon>
        <taxon>Bacillota</taxon>
        <taxon>Bacilli</taxon>
        <taxon>Lactobacillales</taxon>
        <taxon>Streptococcaceae</taxon>
        <taxon>Streptococcus</taxon>
    </lineage>
</organism>
<dbReference type="GO" id="GO:0008233">
    <property type="term" value="F:peptidase activity"/>
    <property type="evidence" value="ECO:0007669"/>
    <property type="project" value="UniProtKB-KW"/>
</dbReference>
<feature type="compositionally biased region" description="Polar residues" evidence="1">
    <location>
        <begin position="173"/>
        <end position="189"/>
    </location>
</feature>
<accession>A0ABT9YSE3</accession>
<feature type="compositionally biased region" description="Polar residues" evidence="1">
    <location>
        <begin position="422"/>
        <end position="432"/>
    </location>
</feature>
<dbReference type="Proteomes" id="UP001223079">
    <property type="component" value="Unassembled WGS sequence"/>
</dbReference>